<feature type="domain" description="VOC" evidence="1">
    <location>
        <begin position="7"/>
        <end position="127"/>
    </location>
</feature>
<evidence type="ECO:0000313" key="2">
    <source>
        <dbReference type="EMBL" id="TQS14515.1"/>
    </source>
</evidence>
<protein>
    <submittedName>
        <fullName evidence="2">VOC family protein</fullName>
    </submittedName>
</protein>
<dbReference type="EMBL" id="VIRM01000059">
    <property type="protein sequence ID" value="TQS14515.1"/>
    <property type="molecule type" value="Genomic_DNA"/>
</dbReference>
<evidence type="ECO:0000259" key="1">
    <source>
        <dbReference type="PROSITE" id="PS51819"/>
    </source>
</evidence>
<comment type="caution">
    <text evidence="2">The sequence shown here is derived from an EMBL/GenBank/DDBJ whole genome shotgun (WGS) entry which is preliminary data.</text>
</comment>
<dbReference type="Proteomes" id="UP000316541">
    <property type="component" value="Unassembled WGS sequence"/>
</dbReference>
<dbReference type="SUPFAM" id="SSF54593">
    <property type="entry name" value="Glyoxalase/Bleomycin resistance protein/Dihydroxybiphenyl dioxygenase"/>
    <property type="match status" value="1"/>
</dbReference>
<sequence length="136" mass="15145">MTATLNGFHHVKLPVTDVERSRDWYERVLGLRVFIEFVEDGTLMGVALRDANNAVDVALRRDPVRAAAMAGFDPMALCVPTLRDLKAWQQRLDDLAEPHGGIVTGHVGHVLVGLHDPDGIEIRFYHPAQDDPEDAR</sequence>
<accession>A0A544YCP3</accession>
<dbReference type="RefSeq" id="WP_142624332.1">
    <property type="nucleotide sequence ID" value="NZ_VIRM01000059.1"/>
</dbReference>
<evidence type="ECO:0000313" key="3">
    <source>
        <dbReference type="Proteomes" id="UP000316541"/>
    </source>
</evidence>
<dbReference type="InterPro" id="IPR029068">
    <property type="entry name" value="Glyas_Bleomycin-R_OHBP_Dase"/>
</dbReference>
<gene>
    <name evidence="2" type="ORF">FLX08_33840</name>
</gene>
<name>A0A544YCP3_9ACTN</name>
<proteinExistence type="predicted"/>
<reference evidence="2 3" key="1">
    <citation type="submission" date="2019-07" db="EMBL/GenBank/DDBJ databases">
        <title>Microbispora hainanensis DSM 45428.</title>
        <authorList>
            <person name="Thawai C."/>
        </authorList>
    </citation>
    <scope>NUCLEOTIDE SEQUENCE [LARGE SCALE GENOMIC DNA]</scope>
    <source>
        <strain evidence="2 3">DSM 45428</strain>
    </source>
</reference>
<dbReference type="InterPro" id="IPR037523">
    <property type="entry name" value="VOC_core"/>
</dbReference>
<dbReference type="PROSITE" id="PS51819">
    <property type="entry name" value="VOC"/>
    <property type="match status" value="1"/>
</dbReference>
<dbReference type="InterPro" id="IPR004360">
    <property type="entry name" value="Glyas_Fos-R_dOase_dom"/>
</dbReference>
<organism evidence="2 3">
    <name type="scientific">Microbispora hainanensis</name>
    <dbReference type="NCBI Taxonomy" id="568844"/>
    <lineage>
        <taxon>Bacteria</taxon>
        <taxon>Bacillati</taxon>
        <taxon>Actinomycetota</taxon>
        <taxon>Actinomycetes</taxon>
        <taxon>Streptosporangiales</taxon>
        <taxon>Streptosporangiaceae</taxon>
        <taxon>Microbispora</taxon>
    </lineage>
</organism>
<dbReference type="Gene3D" id="3.10.180.10">
    <property type="entry name" value="2,3-Dihydroxybiphenyl 1,2-Dioxygenase, domain 1"/>
    <property type="match status" value="1"/>
</dbReference>
<dbReference type="Pfam" id="PF00903">
    <property type="entry name" value="Glyoxalase"/>
    <property type="match status" value="1"/>
</dbReference>
<dbReference type="AlphaFoldDB" id="A0A544YCP3"/>